<evidence type="ECO:0000313" key="1">
    <source>
        <dbReference type="EMBL" id="KAJ8676011.1"/>
    </source>
</evidence>
<evidence type="ECO:0000313" key="2">
    <source>
        <dbReference type="Proteomes" id="UP001239111"/>
    </source>
</evidence>
<accession>A0ACC2NXY5</accession>
<gene>
    <name evidence="1" type="ORF">QAD02_011797</name>
</gene>
<proteinExistence type="predicted"/>
<comment type="caution">
    <text evidence="1">The sequence shown here is derived from an EMBL/GenBank/DDBJ whole genome shotgun (WGS) entry which is preliminary data.</text>
</comment>
<sequence>MVAQSAFVSYIVRLFCYEDPKQIDTDTNEKIDLLNILPGISKKDDPYDNWKGRWFPSRSNEWTPPAKIAHKNSVTTYTVPMGVEDPNCDDGKTNLTVDWDKSTTSYECAGQKIQADLSLGVKKYHQLIPVYYRAMHACMSETIEYKDKIPLYGTHRAIWPVYGEYVYVPKQRWLHSLEHGAVVMLYHPCADSSQVEALRKLVKSCLWRHIITPYNELDVDRPLALLTWGYRMSMSHVDKNEVKKFIRKRALRGPEEKFDDGHFDDHLMEKARIVSDAQDSQLCPESHM</sequence>
<name>A0ACC2NXY5_9HYME</name>
<dbReference type="EMBL" id="CM056742">
    <property type="protein sequence ID" value="KAJ8676011.1"/>
    <property type="molecule type" value="Genomic_DNA"/>
</dbReference>
<reference evidence="1" key="1">
    <citation type="submission" date="2023-04" db="EMBL/GenBank/DDBJ databases">
        <title>A chromosome-level genome assembly of the parasitoid wasp Eretmocerus hayati.</title>
        <authorList>
            <person name="Zhong Y."/>
            <person name="Liu S."/>
            <person name="Liu Y."/>
        </authorList>
    </citation>
    <scope>NUCLEOTIDE SEQUENCE</scope>
    <source>
        <strain evidence="1">ZJU_SS_LIU_2023</strain>
    </source>
</reference>
<organism evidence="1 2">
    <name type="scientific">Eretmocerus hayati</name>
    <dbReference type="NCBI Taxonomy" id="131215"/>
    <lineage>
        <taxon>Eukaryota</taxon>
        <taxon>Metazoa</taxon>
        <taxon>Ecdysozoa</taxon>
        <taxon>Arthropoda</taxon>
        <taxon>Hexapoda</taxon>
        <taxon>Insecta</taxon>
        <taxon>Pterygota</taxon>
        <taxon>Neoptera</taxon>
        <taxon>Endopterygota</taxon>
        <taxon>Hymenoptera</taxon>
        <taxon>Apocrita</taxon>
        <taxon>Proctotrupomorpha</taxon>
        <taxon>Chalcidoidea</taxon>
        <taxon>Aphelinidae</taxon>
        <taxon>Aphelininae</taxon>
        <taxon>Eretmocerus</taxon>
    </lineage>
</organism>
<protein>
    <submittedName>
        <fullName evidence="1">Uncharacterized protein</fullName>
    </submittedName>
</protein>
<dbReference type="Proteomes" id="UP001239111">
    <property type="component" value="Chromosome 2"/>
</dbReference>
<keyword evidence="2" id="KW-1185">Reference proteome</keyword>